<name>A0A448TTI7_9PAST</name>
<keyword evidence="4" id="KW-1003">Cell membrane</keyword>
<protein>
    <submittedName>
        <fullName evidence="12">Type II secretion system protein</fullName>
    </submittedName>
</protein>
<dbReference type="KEGG" id="adp:NCTC12871_00660"/>
<evidence type="ECO:0000256" key="7">
    <source>
        <dbReference type="ARBA" id="ARBA00022989"/>
    </source>
</evidence>
<dbReference type="InterPro" id="IPR042094">
    <property type="entry name" value="T2SS_GspF_sf"/>
</dbReference>
<dbReference type="EMBL" id="LR134510">
    <property type="protein sequence ID" value="VEJ09215.1"/>
    <property type="molecule type" value="Genomic_DNA"/>
</dbReference>
<dbReference type="PROSITE" id="PS00874">
    <property type="entry name" value="T2SP_F"/>
    <property type="match status" value="1"/>
</dbReference>
<evidence type="ECO:0000256" key="5">
    <source>
        <dbReference type="ARBA" id="ARBA00022519"/>
    </source>
</evidence>
<dbReference type="RefSeq" id="WP_172594213.1">
    <property type="nucleotide sequence ID" value="NZ_LR134510.1"/>
</dbReference>
<feature type="transmembrane region" description="Helical" evidence="10">
    <location>
        <begin position="165"/>
        <end position="188"/>
    </location>
</feature>
<evidence type="ECO:0000256" key="9">
    <source>
        <dbReference type="RuleBase" id="RU003923"/>
    </source>
</evidence>
<dbReference type="InterPro" id="IPR001992">
    <property type="entry name" value="T2SS_GspF/T4SS_PilC_CS"/>
</dbReference>
<organism evidence="12 13">
    <name type="scientific">Actinobacillus delphinicola</name>
    <dbReference type="NCBI Taxonomy" id="51161"/>
    <lineage>
        <taxon>Bacteria</taxon>
        <taxon>Pseudomonadati</taxon>
        <taxon>Pseudomonadota</taxon>
        <taxon>Gammaproteobacteria</taxon>
        <taxon>Pasteurellales</taxon>
        <taxon>Pasteurellaceae</taxon>
        <taxon>Actinobacillus</taxon>
    </lineage>
</organism>
<dbReference type="Proteomes" id="UP000279799">
    <property type="component" value="Chromosome"/>
</dbReference>
<evidence type="ECO:0000256" key="8">
    <source>
        <dbReference type="ARBA" id="ARBA00023136"/>
    </source>
</evidence>
<feature type="transmembrane region" description="Helical" evidence="10">
    <location>
        <begin position="374"/>
        <end position="394"/>
    </location>
</feature>
<evidence type="ECO:0000256" key="3">
    <source>
        <dbReference type="ARBA" id="ARBA00022448"/>
    </source>
</evidence>
<dbReference type="PANTHER" id="PTHR30012">
    <property type="entry name" value="GENERAL SECRETION PATHWAY PROTEIN"/>
    <property type="match status" value="1"/>
</dbReference>
<dbReference type="GO" id="GO:0005886">
    <property type="term" value="C:plasma membrane"/>
    <property type="evidence" value="ECO:0007669"/>
    <property type="project" value="UniProtKB-SubCell"/>
</dbReference>
<evidence type="ECO:0000313" key="12">
    <source>
        <dbReference type="EMBL" id="VEJ09215.1"/>
    </source>
</evidence>
<evidence type="ECO:0000256" key="4">
    <source>
        <dbReference type="ARBA" id="ARBA00022475"/>
    </source>
</evidence>
<keyword evidence="6 9" id="KW-0812">Transmembrane</keyword>
<feature type="transmembrane region" description="Helical" evidence="10">
    <location>
        <begin position="220"/>
        <end position="238"/>
    </location>
</feature>
<dbReference type="PRINTS" id="PR00812">
    <property type="entry name" value="BCTERIALGSPF"/>
</dbReference>
<accession>A0A448TTI7</accession>
<keyword evidence="8 10" id="KW-0472">Membrane</keyword>
<feature type="domain" description="Type II secretion system protein GspF" evidence="11">
    <location>
        <begin position="66"/>
        <end position="189"/>
    </location>
</feature>
<sequence>MKSQPHLHSFRWQGVNPFQEKEHGEIIAQNKSIAQKQLLQRGLKHLSIQKNWQLNTAPSQQIIYQFFAQLAVLLKANIPIKIALQITLQDCTNIALYRWISALITLLNQGYSLSYAMTKENKYLTFQELSLIKVGEMTGNMPHLCNKIAENQKQRLSIQRKIQKIMLYPSLVLGVSCLLTLLLLIFIVPQFAQMYANHQQTLPLFTQILLIISQFIRTQGIYWISIFIALFSFTKYFFPQIFHRLRQQLRNQTPFFSRFNRLNRQYHISQNLSLMLKAGIPLNEALRCFIQAERTSIQDPILKKSIEKTCKALMQGYAFSTSLSTQLFSAQAKHMIQLGEKTGSLPLMLEKIAENTQEKLDHEIALISQLIEPVMMVIIGILIGSIMLGLYLPIFNMGSLIQG</sequence>
<proteinExistence type="inferred from homology"/>
<gene>
    <name evidence="12" type="primary">epsF</name>
    <name evidence="12" type="ORF">NCTC12871_00660</name>
</gene>
<evidence type="ECO:0000256" key="2">
    <source>
        <dbReference type="ARBA" id="ARBA00005745"/>
    </source>
</evidence>
<evidence type="ECO:0000256" key="1">
    <source>
        <dbReference type="ARBA" id="ARBA00004429"/>
    </source>
</evidence>
<dbReference type="GO" id="GO:0015628">
    <property type="term" value="P:protein secretion by the type II secretion system"/>
    <property type="evidence" value="ECO:0007669"/>
    <property type="project" value="TreeGrafter"/>
</dbReference>
<dbReference type="Pfam" id="PF00482">
    <property type="entry name" value="T2SSF"/>
    <property type="match status" value="2"/>
</dbReference>
<dbReference type="InterPro" id="IPR003004">
    <property type="entry name" value="GspF/PilC"/>
</dbReference>
<evidence type="ECO:0000256" key="10">
    <source>
        <dbReference type="SAM" id="Phobius"/>
    </source>
</evidence>
<keyword evidence="3 9" id="KW-0813">Transport</keyword>
<comment type="subcellular location">
    <subcellularLocation>
        <location evidence="1 9">Cell inner membrane</location>
        <topology evidence="1 9">Multi-pass membrane protein</topology>
    </subcellularLocation>
</comment>
<comment type="similarity">
    <text evidence="2 9">Belongs to the GSP F family.</text>
</comment>
<reference evidence="12 13" key="1">
    <citation type="submission" date="2018-12" db="EMBL/GenBank/DDBJ databases">
        <authorList>
            <consortium name="Pathogen Informatics"/>
        </authorList>
    </citation>
    <scope>NUCLEOTIDE SEQUENCE [LARGE SCALE GENOMIC DNA]</scope>
    <source>
        <strain evidence="12 13">NCTC12871</strain>
    </source>
</reference>
<keyword evidence="7 10" id="KW-1133">Transmembrane helix</keyword>
<dbReference type="PANTHER" id="PTHR30012:SF7">
    <property type="entry name" value="PROTEIN TRANSPORT PROTEIN HOFC HOMOLOG"/>
    <property type="match status" value="1"/>
</dbReference>
<keyword evidence="5" id="KW-0997">Cell inner membrane</keyword>
<dbReference type="AlphaFoldDB" id="A0A448TTI7"/>
<keyword evidence="13" id="KW-1185">Reference proteome</keyword>
<evidence type="ECO:0000313" key="13">
    <source>
        <dbReference type="Proteomes" id="UP000279799"/>
    </source>
</evidence>
<evidence type="ECO:0000256" key="6">
    <source>
        <dbReference type="ARBA" id="ARBA00022692"/>
    </source>
</evidence>
<dbReference type="Gene3D" id="1.20.81.30">
    <property type="entry name" value="Type II secretion system (T2SS), domain F"/>
    <property type="match status" value="2"/>
</dbReference>
<evidence type="ECO:0000259" key="11">
    <source>
        <dbReference type="Pfam" id="PF00482"/>
    </source>
</evidence>
<feature type="domain" description="Type II secretion system protein GspF" evidence="11">
    <location>
        <begin position="270"/>
        <end position="393"/>
    </location>
</feature>
<dbReference type="InterPro" id="IPR018076">
    <property type="entry name" value="T2SS_GspF_dom"/>
</dbReference>